<dbReference type="EMBL" id="JASBWR010000098">
    <property type="protein sequence ID" value="KAJ9095824.1"/>
    <property type="molecule type" value="Genomic_DNA"/>
</dbReference>
<gene>
    <name evidence="1" type="ORF">QFC19_007439</name>
</gene>
<proteinExistence type="predicted"/>
<name>A0ACC2V9H8_9TREE</name>
<sequence>MRKMDVLNRGFGGYTTEWCLPLFERIFAKKERQAGLPPVKLVTIWFGANDASVPGTAQSVPLEKYVDNLNYYISSLVEPSSDYYQPEARVILITPPPFVMSMRLEQPLPPHLPKEQQGKERDLERTRKFKDACLSVGNEWSQKTSGKVQSLDFWKLVVDTVGSENDNDLRPLFTDGLHLQPKAYRVLFDELMKLVVTLRWEDLDPAKMKMTVPRYVASTGCWEWYTVPPMLNRKA</sequence>
<comment type="caution">
    <text evidence="1">The sequence shown here is derived from an EMBL/GenBank/DDBJ whole genome shotgun (WGS) entry which is preliminary data.</text>
</comment>
<keyword evidence="2" id="KW-1185">Reference proteome</keyword>
<organism evidence="1 2">
    <name type="scientific">Naganishia cerealis</name>
    <dbReference type="NCBI Taxonomy" id="610337"/>
    <lineage>
        <taxon>Eukaryota</taxon>
        <taxon>Fungi</taxon>
        <taxon>Dikarya</taxon>
        <taxon>Basidiomycota</taxon>
        <taxon>Agaricomycotina</taxon>
        <taxon>Tremellomycetes</taxon>
        <taxon>Filobasidiales</taxon>
        <taxon>Filobasidiaceae</taxon>
        <taxon>Naganishia</taxon>
    </lineage>
</organism>
<reference evidence="1" key="1">
    <citation type="submission" date="2023-04" db="EMBL/GenBank/DDBJ databases">
        <title>Draft Genome sequencing of Naganishia species isolated from polar environments using Oxford Nanopore Technology.</title>
        <authorList>
            <person name="Leo P."/>
            <person name="Venkateswaran K."/>
        </authorList>
    </citation>
    <scope>NUCLEOTIDE SEQUENCE</scope>
    <source>
        <strain evidence="1">MNA-CCFEE 5261</strain>
    </source>
</reference>
<protein>
    <submittedName>
        <fullName evidence="1">Uncharacterized protein</fullName>
    </submittedName>
</protein>
<evidence type="ECO:0000313" key="1">
    <source>
        <dbReference type="EMBL" id="KAJ9095824.1"/>
    </source>
</evidence>
<accession>A0ACC2V9H8</accession>
<evidence type="ECO:0000313" key="2">
    <source>
        <dbReference type="Proteomes" id="UP001241377"/>
    </source>
</evidence>
<dbReference type="Proteomes" id="UP001241377">
    <property type="component" value="Unassembled WGS sequence"/>
</dbReference>